<organism evidence="2 3">
    <name type="scientific">Tanacetum coccineum</name>
    <dbReference type="NCBI Taxonomy" id="301880"/>
    <lineage>
        <taxon>Eukaryota</taxon>
        <taxon>Viridiplantae</taxon>
        <taxon>Streptophyta</taxon>
        <taxon>Embryophyta</taxon>
        <taxon>Tracheophyta</taxon>
        <taxon>Spermatophyta</taxon>
        <taxon>Magnoliopsida</taxon>
        <taxon>eudicotyledons</taxon>
        <taxon>Gunneridae</taxon>
        <taxon>Pentapetalae</taxon>
        <taxon>asterids</taxon>
        <taxon>campanulids</taxon>
        <taxon>Asterales</taxon>
        <taxon>Asteraceae</taxon>
        <taxon>Asteroideae</taxon>
        <taxon>Anthemideae</taxon>
        <taxon>Anthemidinae</taxon>
        <taxon>Tanacetum</taxon>
    </lineage>
</organism>
<evidence type="ECO:0000313" key="2">
    <source>
        <dbReference type="EMBL" id="GJT30486.1"/>
    </source>
</evidence>
<reference evidence="2" key="2">
    <citation type="submission" date="2022-01" db="EMBL/GenBank/DDBJ databases">
        <authorList>
            <person name="Yamashiro T."/>
            <person name="Shiraishi A."/>
            <person name="Satake H."/>
            <person name="Nakayama K."/>
        </authorList>
    </citation>
    <scope>NUCLEOTIDE SEQUENCE</scope>
</reference>
<name>A0ABQ5CTT8_9ASTR</name>
<evidence type="ECO:0000256" key="1">
    <source>
        <dbReference type="SAM" id="MobiDB-lite"/>
    </source>
</evidence>
<dbReference type="Proteomes" id="UP001151760">
    <property type="component" value="Unassembled WGS sequence"/>
</dbReference>
<evidence type="ECO:0000313" key="3">
    <source>
        <dbReference type="Proteomes" id="UP001151760"/>
    </source>
</evidence>
<comment type="caution">
    <text evidence="2">The sequence shown here is derived from an EMBL/GenBank/DDBJ whole genome shotgun (WGS) entry which is preliminary data.</text>
</comment>
<proteinExistence type="predicted"/>
<dbReference type="EMBL" id="BQNB010014629">
    <property type="protein sequence ID" value="GJT30486.1"/>
    <property type="molecule type" value="Genomic_DNA"/>
</dbReference>
<sequence length="133" mass="14702">MRELYLTKNDKERVRAECRGLVPIFSNNGPSGDGVEGQTDGPSGSQSQPSGIDSNKKKTNKGGKPVVETLKCPWLLHCVKPKGENTWTTIAITRRSQATVMQVSIKNSKASLSILFIRNHRVANVRRLTVKKE</sequence>
<reference evidence="2" key="1">
    <citation type="journal article" date="2022" name="Int. J. Mol. Sci.">
        <title>Draft Genome of Tanacetum Coccineum: Genomic Comparison of Closely Related Tanacetum-Family Plants.</title>
        <authorList>
            <person name="Yamashiro T."/>
            <person name="Shiraishi A."/>
            <person name="Nakayama K."/>
            <person name="Satake H."/>
        </authorList>
    </citation>
    <scope>NUCLEOTIDE SEQUENCE</scope>
</reference>
<feature type="compositionally biased region" description="Low complexity" evidence="1">
    <location>
        <begin position="41"/>
        <end position="51"/>
    </location>
</feature>
<feature type="region of interest" description="Disordered" evidence="1">
    <location>
        <begin position="22"/>
        <end position="65"/>
    </location>
</feature>
<keyword evidence="3" id="KW-1185">Reference proteome</keyword>
<gene>
    <name evidence="2" type="ORF">Tco_0910761</name>
</gene>
<accession>A0ABQ5CTT8</accession>
<protein>
    <submittedName>
        <fullName evidence="2">Uncharacterized protein</fullName>
    </submittedName>
</protein>